<protein>
    <submittedName>
        <fullName evidence="1">Uncharacterized protein</fullName>
    </submittedName>
</protein>
<proteinExistence type="predicted"/>
<evidence type="ECO:0000313" key="2">
    <source>
        <dbReference type="Proteomes" id="UP000006023"/>
    </source>
</evidence>
<gene>
    <name evidence="1" type="ORF">GOAMR_43_00330</name>
</gene>
<organism evidence="1 2">
    <name type="scientific">Gordonia amarae NBRC 15530</name>
    <dbReference type="NCBI Taxonomy" id="1075090"/>
    <lineage>
        <taxon>Bacteria</taxon>
        <taxon>Bacillati</taxon>
        <taxon>Actinomycetota</taxon>
        <taxon>Actinomycetes</taxon>
        <taxon>Mycobacteriales</taxon>
        <taxon>Gordoniaceae</taxon>
        <taxon>Gordonia</taxon>
    </lineage>
</organism>
<dbReference type="EMBL" id="BAED01000043">
    <property type="protein sequence ID" value="GAB05740.1"/>
    <property type="molecule type" value="Genomic_DNA"/>
</dbReference>
<dbReference type="STRING" id="1075090.GOAMR_43_00330"/>
<dbReference type="RefSeq" id="WP_005187416.1">
    <property type="nucleotide sequence ID" value="NZ_BAED01000043.1"/>
</dbReference>
<keyword evidence="2" id="KW-1185">Reference proteome</keyword>
<comment type="caution">
    <text evidence="1">The sequence shown here is derived from an EMBL/GenBank/DDBJ whole genome shotgun (WGS) entry which is preliminary data.</text>
</comment>
<name>G7GQ65_9ACTN</name>
<accession>G7GQ65</accession>
<evidence type="ECO:0000313" key="1">
    <source>
        <dbReference type="EMBL" id="GAB05740.1"/>
    </source>
</evidence>
<sequence>MPKPIIAVIVAALAALLGGVVFAVRKTRTEHPPVSATIPRVQELGPAPAP</sequence>
<reference evidence="1 2" key="1">
    <citation type="submission" date="2011-11" db="EMBL/GenBank/DDBJ databases">
        <title>Whole genome shotgun sequence of Gordonia amarae NBRC 15530.</title>
        <authorList>
            <person name="Takarada H."/>
            <person name="Hosoyama A."/>
            <person name="Tsuchikane K."/>
            <person name="Katsumata H."/>
            <person name="Yamazaki S."/>
            <person name="Fujita N."/>
        </authorList>
    </citation>
    <scope>NUCLEOTIDE SEQUENCE [LARGE SCALE GENOMIC DNA]</scope>
    <source>
        <strain evidence="1 2">NBRC 15530</strain>
    </source>
</reference>
<dbReference type="Proteomes" id="UP000006023">
    <property type="component" value="Unassembled WGS sequence"/>
</dbReference>
<dbReference type="AlphaFoldDB" id="G7GQ65"/>